<name>A0A914ICS1_GLORO</name>
<reference evidence="3" key="1">
    <citation type="submission" date="2022-11" db="UniProtKB">
        <authorList>
            <consortium name="WormBaseParasite"/>
        </authorList>
    </citation>
    <scope>IDENTIFICATION</scope>
</reference>
<feature type="region of interest" description="Disordered" evidence="1">
    <location>
        <begin position="1"/>
        <end position="83"/>
    </location>
</feature>
<dbReference type="Proteomes" id="UP000887572">
    <property type="component" value="Unplaced"/>
</dbReference>
<evidence type="ECO:0000313" key="3">
    <source>
        <dbReference type="WBParaSite" id="Gr19_v10_g9416.t1"/>
    </source>
</evidence>
<feature type="compositionally biased region" description="Acidic residues" evidence="1">
    <location>
        <begin position="47"/>
        <end position="66"/>
    </location>
</feature>
<evidence type="ECO:0000313" key="2">
    <source>
        <dbReference type="Proteomes" id="UP000887572"/>
    </source>
</evidence>
<feature type="compositionally biased region" description="Basic and acidic residues" evidence="1">
    <location>
        <begin position="67"/>
        <end position="83"/>
    </location>
</feature>
<evidence type="ECO:0000256" key="1">
    <source>
        <dbReference type="SAM" id="MobiDB-lite"/>
    </source>
</evidence>
<protein>
    <submittedName>
        <fullName evidence="3">Uncharacterized protein</fullName>
    </submittedName>
</protein>
<feature type="compositionally biased region" description="Polar residues" evidence="1">
    <location>
        <begin position="1"/>
        <end position="18"/>
    </location>
</feature>
<dbReference type="WBParaSite" id="Gr19_v10_g9416.t1">
    <property type="protein sequence ID" value="Gr19_v10_g9416.t1"/>
    <property type="gene ID" value="Gr19_v10_g9416"/>
</dbReference>
<keyword evidence="2" id="KW-1185">Reference proteome</keyword>
<accession>A0A914ICS1</accession>
<proteinExistence type="predicted"/>
<organism evidence="2 3">
    <name type="scientific">Globodera rostochiensis</name>
    <name type="common">Golden nematode worm</name>
    <name type="synonym">Heterodera rostochiensis</name>
    <dbReference type="NCBI Taxonomy" id="31243"/>
    <lineage>
        <taxon>Eukaryota</taxon>
        <taxon>Metazoa</taxon>
        <taxon>Ecdysozoa</taxon>
        <taxon>Nematoda</taxon>
        <taxon>Chromadorea</taxon>
        <taxon>Rhabditida</taxon>
        <taxon>Tylenchina</taxon>
        <taxon>Tylenchomorpha</taxon>
        <taxon>Tylenchoidea</taxon>
        <taxon>Heteroderidae</taxon>
        <taxon>Heteroderinae</taxon>
        <taxon>Globodera</taxon>
    </lineage>
</organism>
<dbReference type="AlphaFoldDB" id="A0A914ICS1"/>
<sequence>MALSNVEANNDVNDNGGQQLVDELPEERGVREEDEKPTEEEDKHKEEEEESTDEEKEESTDEEEKEVMEKNLRTTHADEGKKF</sequence>